<comment type="caution">
    <text evidence="1">The sequence shown here is derived from an EMBL/GenBank/DDBJ whole genome shotgun (WGS) entry which is preliminary data.</text>
</comment>
<gene>
    <name evidence="1" type="ORF">A2569_01220</name>
</gene>
<proteinExistence type="predicted"/>
<organism evidence="1 2">
    <name type="scientific">Candidatus Vogelbacteria bacterium RIFOXYD1_FULL_51_18</name>
    <dbReference type="NCBI Taxonomy" id="1802440"/>
    <lineage>
        <taxon>Bacteria</taxon>
        <taxon>Candidatus Vogeliibacteriota</taxon>
    </lineage>
</organism>
<reference evidence="1 2" key="1">
    <citation type="journal article" date="2016" name="Nat. Commun.">
        <title>Thousands of microbial genomes shed light on interconnected biogeochemical processes in an aquifer system.</title>
        <authorList>
            <person name="Anantharaman K."/>
            <person name="Brown C.T."/>
            <person name="Hug L.A."/>
            <person name="Sharon I."/>
            <person name="Castelle C.J."/>
            <person name="Probst A.J."/>
            <person name="Thomas B.C."/>
            <person name="Singh A."/>
            <person name="Wilkins M.J."/>
            <person name="Karaoz U."/>
            <person name="Brodie E.L."/>
            <person name="Williams K.H."/>
            <person name="Hubbard S.S."/>
            <person name="Banfield J.F."/>
        </authorList>
    </citation>
    <scope>NUCLEOTIDE SEQUENCE [LARGE SCALE GENOMIC DNA]</scope>
</reference>
<protein>
    <submittedName>
        <fullName evidence="1">Uncharacterized protein</fullName>
    </submittedName>
</protein>
<dbReference type="STRING" id="1802440.A2569_01220"/>
<sequence length="85" mass="9762">MNPIGNYLERFFNSHREQSNIKTVVAIIVKNISDINIPEAFIELRGTKIYFKVHSTILSELYIHKTSLIAELKKKTSTHYTIAGL</sequence>
<evidence type="ECO:0000313" key="1">
    <source>
        <dbReference type="EMBL" id="OHA60438.1"/>
    </source>
</evidence>
<dbReference type="Proteomes" id="UP000177090">
    <property type="component" value="Unassembled WGS sequence"/>
</dbReference>
<accession>A0A1G2QJ08</accession>
<name>A0A1G2QJ08_9BACT</name>
<dbReference type="EMBL" id="MHTL01000013">
    <property type="protein sequence ID" value="OHA60438.1"/>
    <property type="molecule type" value="Genomic_DNA"/>
</dbReference>
<evidence type="ECO:0000313" key="2">
    <source>
        <dbReference type="Proteomes" id="UP000177090"/>
    </source>
</evidence>
<dbReference type="AlphaFoldDB" id="A0A1G2QJ08"/>